<evidence type="ECO:0000313" key="2">
    <source>
        <dbReference type="Proteomes" id="UP001419910"/>
    </source>
</evidence>
<accession>A0ABU9Y372</accession>
<reference evidence="1 2" key="1">
    <citation type="submission" date="2024-05" db="EMBL/GenBank/DDBJ databases">
        <authorList>
            <person name="Liu Q."/>
            <person name="Xin Y.-H."/>
        </authorList>
    </citation>
    <scope>NUCLEOTIDE SEQUENCE [LARGE SCALE GENOMIC DNA]</scope>
    <source>
        <strain evidence="1 2">CGMCC 1.10181</strain>
    </source>
</reference>
<organism evidence="1 2">
    <name type="scientific">Sphingomonas oligophenolica</name>
    <dbReference type="NCBI Taxonomy" id="301154"/>
    <lineage>
        <taxon>Bacteria</taxon>
        <taxon>Pseudomonadati</taxon>
        <taxon>Pseudomonadota</taxon>
        <taxon>Alphaproteobacteria</taxon>
        <taxon>Sphingomonadales</taxon>
        <taxon>Sphingomonadaceae</taxon>
        <taxon>Sphingomonas</taxon>
    </lineage>
</organism>
<dbReference type="EMBL" id="JBDIME010000008">
    <property type="protein sequence ID" value="MEN2790239.1"/>
    <property type="molecule type" value="Genomic_DNA"/>
</dbReference>
<dbReference type="Proteomes" id="UP001419910">
    <property type="component" value="Unassembled WGS sequence"/>
</dbReference>
<gene>
    <name evidence="1" type="ORF">ABC974_11430</name>
</gene>
<name>A0ABU9Y372_9SPHN</name>
<protein>
    <submittedName>
        <fullName evidence="1">Uncharacterized protein</fullName>
    </submittedName>
</protein>
<sequence>MSAGLSPLRRRLTTFERCYAVATQLRRETHVDQFVIRTGIPLQPFRVTARRPADDDVILAWVA</sequence>
<evidence type="ECO:0000313" key="1">
    <source>
        <dbReference type="EMBL" id="MEN2790239.1"/>
    </source>
</evidence>
<proteinExistence type="predicted"/>
<dbReference type="RefSeq" id="WP_343889087.1">
    <property type="nucleotide sequence ID" value="NZ_BAAAEH010000016.1"/>
</dbReference>
<keyword evidence="2" id="KW-1185">Reference proteome</keyword>
<comment type="caution">
    <text evidence="1">The sequence shown here is derived from an EMBL/GenBank/DDBJ whole genome shotgun (WGS) entry which is preliminary data.</text>
</comment>